<feature type="region of interest" description="Disordered" evidence="1">
    <location>
        <begin position="223"/>
        <end position="243"/>
    </location>
</feature>
<keyword evidence="4" id="KW-1185">Reference proteome</keyword>
<dbReference type="AlphaFoldDB" id="A0AAV0DGZ0"/>
<dbReference type="EMBL" id="CAMAPF010000110">
    <property type="protein sequence ID" value="CAH9101280.1"/>
    <property type="molecule type" value="Genomic_DNA"/>
</dbReference>
<reference evidence="3" key="1">
    <citation type="submission" date="2022-07" db="EMBL/GenBank/DDBJ databases">
        <authorList>
            <person name="Macas J."/>
            <person name="Novak P."/>
            <person name="Neumann P."/>
        </authorList>
    </citation>
    <scope>NUCLEOTIDE SEQUENCE</scope>
</reference>
<feature type="domain" description="Transposase (putative) gypsy type" evidence="2">
    <location>
        <begin position="3"/>
        <end position="62"/>
    </location>
</feature>
<evidence type="ECO:0000256" key="1">
    <source>
        <dbReference type="SAM" id="MobiDB-lite"/>
    </source>
</evidence>
<feature type="non-terminal residue" evidence="3">
    <location>
        <position position="243"/>
    </location>
</feature>
<evidence type="ECO:0000313" key="3">
    <source>
        <dbReference type="EMBL" id="CAH9101280.1"/>
    </source>
</evidence>
<gene>
    <name evidence="3" type="ORF">CEPIT_LOCUS15576</name>
</gene>
<sequence length="243" mass="26416">MSFAKGLRFPLHPFIKEYLDMVSLPPALLTPNSYSLIVGFLIRCDELGFSPTTALFTNLYRIGRGSHQNCAGYAALQQVPKRRTFTDLPSSIHGWKAKFVLVNLGRGGFFPSVGHSGLFELHNPPWNAEISRQVEAFIKGGPRSIATYITEYKMAALGFVRYYCPGDVDDGFWPKMEGSYEQADGPSLGVPAEAEGFVMDRMSFIAWAAKKADAELKAAQAAEKAKASAGGSQGGAEAVKKPV</sequence>
<dbReference type="Proteomes" id="UP001152523">
    <property type="component" value="Unassembled WGS sequence"/>
</dbReference>
<organism evidence="3 4">
    <name type="scientific">Cuscuta epithymum</name>
    <dbReference type="NCBI Taxonomy" id="186058"/>
    <lineage>
        <taxon>Eukaryota</taxon>
        <taxon>Viridiplantae</taxon>
        <taxon>Streptophyta</taxon>
        <taxon>Embryophyta</taxon>
        <taxon>Tracheophyta</taxon>
        <taxon>Spermatophyta</taxon>
        <taxon>Magnoliopsida</taxon>
        <taxon>eudicotyledons</taxon>
        <taxon>Gunneridae</taxon>
        <taxon>Pentapetalae</taxon>
        <taxon>asterids</taxon>
        <taxon>lamiids</taxon>
        <taxon>Solanales</taxon>
        <taxon>Convolvulaceae</taxon>
        <taxon>Cuscuteae</taxon>
        <taxon>Cuscuta</taxon>
        <taxon>Cuscuta subgen. Cuscuta</taxon>
    </lineage>
</organism>
<name>A0AAV0DGZ0_9ASTE</name>
<accession>A0AAV0DGZ0</accession>
<dbReference type="Pfam" id="PF04195">
    <property type="entry name" value="Transposase_28"/>
    <property type="match status" value="1"/>
</dbReference>
<evidence type="ECO:0000313" key="4">
    <source>
        <dbReference type="Proteomes" id="UP001152523"/>
    </source>
</evidence>
<protein>
    <recommendedName>
        <fullName evidence="2">Transposase (putative) gypsy type domain-containing protein</fullName>
    </recommendedName>
</protein>
<evidence type="ECO:0000259" key="2">
    <source>
        <dbReference type="Pfam" id="PF04195"/>
    </source>
</evidence>
<comment type="caution">
    <text evidence="3">The sequence shown here is derived from an EMBL/GenBank/DDBJ whole genome shotgun (WGS) entry which is preliminary data.</text>
</comment>
<proteinExistence type="predicted"/>
<dbReference type="InterPro" id="IPR007321">
    <property type="entry name" value="Transposase_28"/>
</dbReference>